<organism evidence="1 2">
    <name type="scientific">Trichomonas vaginalis (strain ATCC PRA-98 / G3)</name>
    <dbReference type="NCBI Taxonomy" id="412133"/>
    <lineage>
        <taxon>Eukaryota</taxon>
        <taxon>Metamonada</taxon>
        <taxon>Parabasalia</taxon>
        <taxon>Trichomonadida</taxon>
        <taxon>Trichomonadidae</taxon>
        <taxon>Trichomonas</taxon>
    </lineage>
</organism>
<evidence type="ECO:0000313" key="1">
    <source>
        <dbReference type="EMBL" id="EAY10291.1"/>
    </source>
</evidence>
<dbReference type="VEuPathDB" id="TrichDB:TVAGG3_1005910"/>
<protein>
    <submittedName>
        <fullName evidence="1">Uncharacterized protein</fullName>
    </submittedName>
</protein>
<accession>A2EAI0</accession>
<dbReference type="InParanoid" id="A2EAI0"/>
<dbReference type="EMBL" id="DS113340">
    <property type="protein sequence ID" value="EAY10291.1"/>
    <property type="molecule type" value="Genomic_DNA"/>
</dbReference>
<keyword evidence="2" id="KW-1185">Reference proteome</keyword>
<dbReference type="VEuPathDB" id="TrichDB:TVAG_491480"/>
<reference evidence="1" key="1">
    <citation type="submission" date="2006-10" db="EMBL/GenBank/DDBJ databases">
        <authorList>
            <person name="Amadeo P."/>
            <person name="Zhao Q."/>
            <person name="Wortman J."/>
            <person name="Fraser-Liggett C."/>
            <person name="Carlton J."/>
        </authorList>
    </citation>
    <scope>NUCLEOTIDE SEQUENCE</scope>
    <source>
        <strain evidence="1">G3</strain>
    </source>
</reference>
<dbReference type="Proteomes" id="UP000001542">
    <property type="component" value="Unassembled WGS sequence"/>
</dbReference>
<proteinExistence type="predicted"/>
<dbReference type="KEGG" id="tva:4768222"/>
<dbReference type="AlphaFoldDB" id="A2EAI0"/>
<name>A2EAI0_TRIV3</name>
<gene>
    <name evidence="1" type="ORF">TVAG_491480</name>
</gene>
<reference evidence="1" key="2">
    <citation type="journal article" date="2007" name="Science">
        <title>Draft genome sequence of the sexually transmitted pathogen Trichomonas vaginalis.</title>
        <authorList>
            <person name="Carlton J.M."/>
            <person name="Hirt R.P."/>
            <person name="Silva J.C."/>
            <person name="Delcher A.L."/>
            <person name="Schatz M."/>
            <person name="Zhao Q."/>
            <person name="Wortman J.R."/>
            <person name="Bidwell S.L."/>
            <person name="Alsmark U.C.M."/>
            <person name="Besteiro S."/>
            <person name="Sicheritz-Ponten T."/>
            <person name="Noel C.J."/>
            <person name="Dacks J.B."/>
            <person name="Foster P.G."/>
            <person name="Simillion C."/>
            <person name="Van de Peer Y."/>
            <person name="Miranda-Saavedra D."/>
            <person name="Barton G.J."/>
            <person name="Westrop G.D."/>
            <person name="Mueller S."/>
            <person name="Dessi D."/>
            <person name="Fiori P.L."/>
            <person name="Ren Q."/>
            <person name="Paulsen I."/>
            <person name="Zhang H."/>
            <person name="Bastida-Corcuera F.D."/>
            <person name="Simoes-Barbosa A."/>
            <person name="Brown M.T."/>
            <person name="Hayes R.D."/>
            <person name="Mukherjee M."/>
            <person name="Okumura C.Y."/>
            <person name="Schneider R."/>
            <person name="Smith A.J."/>
            <person name="Vanacova S."/>
            <person name="Villalvazo M."/>
            <person name="Haas B.J."/>
            <person name="Pertea M."/>
            <person name="Feldblyum T.V."/>
            <person name="Utterback T.R."/>
            <person name="Shu C.L."/>
            <person name="Osoegawa K."/>
            <person name="de Jong P.J."/>
            <person name="Hrdy I."/>
            <person name="Horvathova L."/>
            <person name="Zubacova Z."/>
            <person name="Dolezal P."/>
            <person name="Malik S.B."/>
            <person name="Logsdon J.M. Jr."/>
            <person name="Henze K."/>
            <person name="Gupta A."/>
            <person name="Wang C.C."/>
            <person name="Dunne R.L."/>
            <person name="Upcroft J.A."/>
            <person name="Upcroft P."/>
            <person name="White O."/>
            <person name="Salzberg S.L."/>
            <person name="Tang P."/>
            <person name="Chiu C.-H."/>
            <person name="Lee Y.-S."/>
            <person name="Embley T.M."/>
            <person name="Coombs G.H."/>
            <person name="Mottram J.C."/>
            <person name="Tachezy J."/>
            <person name="Fraser-Liggett C.M."/>
            <person name="Johnson P.J."/>
        </authorList>
    </citation>
    <scope>NUCLEOTIDE SEQUENCE [LARGE SCALE GENOMIC DNA]</scope>
    <source>
        <strain evidence="1">G3</strain>
    </source>
</reference>
<dbReference type="RefSeq" id="XP_001322514.1">
    <property type="nucleotide sequence ID" value="XM_001322479.1"/>
</dbReference>
<evidence type="ECO:0000313" key="2">
    <source>
        <dbReference type="Proteomes" id="UP000001542"/>
    </source>
</evidence>
<sequence>MSCQLIASDNSIEAVKQTLQIFSRNLRRDFLVILVKIIAAELKSHTIRKDWRTREGSLEFLSRNWYFFRESFNKRPVIFWYCANFEALESILSHRKFVMFLYKNWSQYGNFVSSKECVSFLRIHSKAALECIKNKSLTAPDFPNTPISARFVEILDHFHQRKTEMVTRAAEKKTLEIHESVVPTQTPVQATDSIVIENSFPDPEAEEFFHFEDSCPSEPTYDCVQTDQFSLDYDPYYESALVDDFIC</sequence>